<sequence length="177" mass="21466">MQNTLHISRIYAIAIFDFCIQNKSLENWKKKLLQLSKVIQNKKINKFFNIIYSKNIILNIFFIIYNNKIDNYFKNFIKLLIINQRLHLIHHILKQFLKLYNNYHNIMDVKLISTYQLTDDQKKNICVILEKKFHKKINLIIKINTSILYGYILNYHNIIIDNCILNRFQELSNFLIL</sequence>
<dbReference type="GO" id="GO:0016787">
    <property type="term" value="F:hydrolase activity"/>
    <property type="evidence" value="ECO:0007669"/>
    <property type="project" value="UniProtKB-KW"/>
</dbReference>
<keyword evidence="6 8" id="KW-0139">CF(1)</keyword>
<dbReference type="AlphaFoldDB" id="A0A4D6YML6"/>
<evidence type="ECO:0000256" key="8">
    <source>
        <dbReference type="HAMAP-Rule" id="MF_01416"/>
    </source>
</evidence>
<keyword evidence="2 8" id="KW-0813">Transport</keyword>
<evidence type="ECO:0000256" key="1">
    <source>
        <dbReference type="ARBA" id="ARBA00004370"/>
    </source>
</evidence>
<evidence type="ECO:0000256" key="5">
    <source>
        <dbReference type="ARBA" id="ARBA00023136"/>
    </source>
</evidence>
<dbReference type="HAMAP" id="MF_01416">
    <property type="entry name" value="ATP_synth_delta_bact"/>
    <property type="match status" value="1"/>
</dbReference>
<dbReference type="RefSeq" id="WP_158349284.1">
    <property type="nucleotide sequence ID" value="NZ_CP032996.1"/>
</dbReference>
<organism evidence="10 11">
    <name type="scientific">Buchnera aphidicola</name>
    <name type="common">Therioaphis trifolii</name>
    <dbReference type="NCBI Taxonomy" id="1241884"/>
    <lineage>
        <taxon>Bacteria</taxon>
        <taxon>Pseudomonadati</taxon>
        <taxon>Pseudomonadota</taxon>
        <taxon>Gammaproteobacteria</taxon>
        <taxon>Enterobacterales</taxon>
        <taxon>Erwiniaceae</taxon>
        <taxon>Buchnera</taxon>
    </lineage>
</organism>
<dbReference type="GO" id="GO:0046933">
    <property type="term" value="F:proton-transporting ATP synthase activity, rotational mechanism"/>
    <property type="evidence" value="ECO:0007669"/>
    <property type="project" value="UniProtKB-UniRule"/>
</dbReference>
<evidence type="ECO:0000256" key="9">
    <source>
        <dbReference type="SAM" id="Phobius"/>
    </source>
</evidence>
<feature type="transmembrane region" description="Helical" evidence="9">
    <location>
        <begin position="47"/>
        <end position="65"/>
    </location>
</feature>
<keyword evidence="8" id="KW-1003">Cell membrane</keyword>
<dbReference type="PANTHER" id="PTHR11910">
    <property type="entry name" value="ATP SYNTHASE DELTA CHAIN"/>
    <property type="match status" value="1"/>
</dbReference>
<dbReference type="InterPro" id="IPR000711">
    <property type="entry name" value="ATPase_OSCP/dsu"/>
</dbReference>
<dbReference type="GO" id="GO:0045259">
    <property type="term" value="C:proton-transporting ATP synthase complex"/>
    <property type="evidence" value="ECO:0007669"/>
    <property type="project" value="UniProtKB-KW"/>
</dbReference>
<evidence type="ECO:0000256" key="3">
    <source>
        <dbReference type="ARBA" id="ARBA00022781"/>
    </source>
</evidence>
<dbReference type="NCBIfam" id="NF004402">
    <property type="entry name" value="PRK05758.2-2"/>
    <property type="match status" value="1"/>
</dbReference>
<evidence type="ECO:0000256" key="4">
    <source>
        <dbReference type="ARBA" id="ARBA00023065"/>
    </source>
</evidence>
<comment type="function">
    <text evidence="8">This protein is part of the stalk that links CF(0) to CF(1). It either transmits conformational changes from CF(0) to CF(1) or is implicated in proton conduction.</text>
</comment>
<dbReference type="GO" id="GO:0005886">
    <property type="term" value="C:plasma membrane"/>
    <property type="evidence" value="ECO:0007669"/>
    <property type="project" value="UniProtKB-SubCell"/>
</dbReference>
<protein>
    <recommendedName>
        <fullName evidence="8">ATP synthase subunit delta</fullName>
    </recommendedName>
    <alternativeName>
        <fullName evidence="8">ATP synthase F(1) sector subunit delta</fullName>
    </alternativeName>
    <alternativeName>
        <fullName evidence="8">F-type ATPase subunit delta</fullName>
        <shortName evidence="8">F-ATPase subunit delta</shortName>
    </alternativeName>
</protein>
<dbReference type="Pfam" id="PF00213">
    <property type="entry name" value="OSCP"/>
    <property type="match status" value="1"/>
</dbReference>
<comment type="function">
    <text evidence="8">F(1)F(0) ATP synthase produces ATP from ADP in the presence of a proton or sodium gradient. F-type ATPases consist of two structural domains, F(1) containing the extramembraneous catalytic core and F(0) containing the membrane proton channel, linked together by a central stalk and a peripheral stalk. During catalysis, ATP synthesis in the catalytic domain of F(1) is coupled via a rotary mechanism of the central stalk subunits to proton translocation.</text>
</comment>
<dbReference type="InterPro" id="IPR026015">
    <property type="entry name" value="ATP_synth_OSCP/delta_N_sf"/>
</dbReference>
<comment type="similarity">
    <text evidence="8">Belongs to the ATPase delta chain family.</text>
</comment>
<keyword evidence="9" id="KW-0812">Transmembrane</keyword>
<dbReference type="PRINTS" id="PR00125">
    <property type="entry name" value="ATPASEDELTA"/>
</dbReference>
<evidence type="ECO:0000256" key="2">
    <source>
        <dbReference type="ARBA" id="ARBA00022448"/>
    </source>
</evidence>
<evidence type="ECO:0000256" key="7">
    <source>
        <dbReference type="ARBA" id="ARBA00023310"/>
    </source>
</evidence>
<reference evidence="10 11" key="1">
    <citation type="submission" date="2018-10" db="EMBL/GenBank/DDBJ databases">
        <title>Comparative functional genomics of the obligate endosymbiont Buchnera aphidicola.</title>
        <authorList>
            <person name="Chong R.A."/>
        </authorList>
    </citation>
    <scope>NUCLEOTIDE SEQUENCE [LARGE SCALE GENOMIC DNA]</scope>
    <source>
        <strain evidence="10 11">Tma</strain>
    </source>
</reference>
<evidence type="ECO:0000313" key="10">
    <source>
        <dbReference type="EMBL" id="QCI27018.1"/>
    </source>
</evidence>
<gene>
    <name evidence="8 10" type="primary">atpH</name>
    <name evidence="10" type="ORF">D9V81_00030</name>
</gene>
<evidence type="ECO:0000313" key="11">
    <source>
        <dbReference type="Proteomes" id="UP000298603"/>
    </source>
</evidence>
<keyword evidence="5 8" id="KW-0472">Membrane</keyword>
<evidence type="ECO:0000256" key="6">
    <source>
        <dbReference type="ARBA" id="ARBA00023196"/>
    </source>
</evidence>
<dbReference type="Gene3D" id="1.10.520.20">
    <property type="entry name" value="N-terminal domain of the delta subunit of the F1F0-ATP synthase"/>
    <property type="match status" value="1"/>
</dbReference>
<keyword evidence="4 8" id="KW-0406">Ion transport</keyword>
<keyword evidence="11" id="KW-1185">Reference proteome</keyword>
<name>A0A4D6YML6_9GAMM</name>
<dbReference type="NCBIfam" id="TIGR01145">
    <property type="entry name" value="ATP_synt_delta"/>
    <property type="match status" value="1"/>
</dbReference>
<dbReference type="Proteomes" id="UP000298603">
    <property type="component" value="Chromosome"/>
</dbReference>
<comment type="subcellular location">
    <subcellularLocation>
        <location evidence="8">Cell membrane</location>
        <topology evidence="8">Peripheral membrane protein</topology>
    </subcellularLocation>
    <subcellularLocation>
        <location evidence="1">Membrane</location>
    </subcellularLocation>
</comment>
<dbReference type="EMBL" id="CP032996">
    <property type="protein sequence ID" value="QCI27018.1"/>
    <property type="molecule type" value="Genomic_DNA"/>
</dbReference>
<keyword evidence="3 8" id="KW-0375">Hydrogen ion transport</keyword>
<keyword evidence="10" id="KW-0378">Hydrolase</keyword>
<accession>A0A4D6YML6</accession>
<keyword evidence="9" id="KW-1133">Transmembrane helix</keyword>
<keyword evidence="7 8" id="KW-0066">ATP synthesis</keyword>
<dbReference type="OrthoDB" id="9816221at2"/>
<dbReference type="SUPFAM" id="SSF47928">
    <property type="entry name" value="N-terminal domain of the delta subunit of the F1F0-ATP synthase"/>
    <property type="match status" value="1"/>
</dbReference>
<proteinExistence type="inferred from homology"/>